<dbReference type="AlphaFoldDB" id="A0A3N2CQP2"/>
<dbReference type="InterPro" id="IPR011037">
    <property type="entry name" value="Pyrv_Knase-like_insert_dom_sf"/>
</dbReference>
<keyword evidence="3" id="KW-1185">Reference proteome</keyword>
<evidence type="ECO:0000313" key="2">
    <source>
        <dbReference type="EMBL" id="ROR89716.1"/>
    </source>
</evidence>
<evidence type="ECO:0000259" key="1">
    <source>
        <dbReference type="PROSITE" id="PS51340"/>
    </source>
</evidence>
<dbReference type="OrthoDB" id="9793178at2"/>
<dbReference type="Pfam" id="PF03473">
    <property type="entry name" value="MOSC"/>
    <property type="match status" value="1"/>
</dbReference>
<protein>
    <recommendedName>
        <fullName evidence="1">MOSC domain-containing protein</fullName>
    </recommendedName>
</protein>
<sequence length="226" mass="24451">MRVTRLRRYPVKAMAGEALEVVEVDHRGLVGDRWYAVVDDEGRFASGKAGRRFRRRDEVLAHAASTTAEGVRVSGPGGTWAVGDPALDAALSEEMGARVRVLPETGAPHQDAAPVSLVGTATLDWCREHLGVDGEARRLRANLLVATEEPFVEEGWEGTEVEVGGVVLHLLGRTVRCRMVDAAQDGLTEQPGLLTALGRERDARLGVYAEVRTPGTIRVGDPVRSR</sequence>
<evidence type="ECO:0000313" key="3">
    <source>
        <dbReference type="Proteomes" id="UP000281738"/>
    </source>
</evidence>
<dbReference type="PANTHER" id="PTHR36930:SF1">
    <property type="entry name" value="MOSC DOMAIN-CONTAINING PROTEIN"/>
    <property type="match status" value="1"/>
</dbReference>
<gene>
    <name evidence="2" type="ORF">EDD33_0545</name>
</gene>
<dbReference type="GO" id="GO:0003824">
    <property type="term" value="F:catalytic activity"/>
    <property type="evidence" value="ECO:0007669"/>
    <property type="project" value="InterPro"/>
</dbReference>
<feature type="domain" description="MOSC" evidence="1">
    <location>
        <begin position="84"/>
        <end position="226"/>
    </location>
</feature>
<dbReference type="Pfam" id="PF03476">
    <property type="entry name" value="MOSC_N"/>
    <property type="match status" value="1"/>
</dbReference>
<dbReference type="GO" id="GO:0030170">
    <property type="term" value="F:pyridoxal phosphate binding"/>
    <property type="evidence" value="ECO:0007669"/>
    <property type="project" value="InterPro"/>
</dbReference>
<name>A0A3N2CQP2_9ACTN</name>
<dbReference type="RefSeq" id="WP_123389000.1">
    <property type="nucleotide sequence ID" value="NZ_RKHO01000001.1"/>
</dbReference>
<dbReference type="Gene3D" id="2.40.33.20">
    <property type="entry name" value="PK beta-barrel domain-like"/>
    <property type="match status" value="1"/>
</dbReference>
<dbReference type="InterPro" id="IPR052716">
    <property type="entry name" value="MOSC_domain"/>
</dbReference>
<dbReference type="PANTHER" id="PTHR36930">
    <property type="entry name" value="METAL-SULFUR CLUSTER BIOSYNTHESIS PROTEINS YUAD-RELATED"/>
    <property type="match status" value="1"/>
</dbReference>
<proteinExistence type="predicted"/>
<dbReference type="PROSITE" id="PS51340">
    <property type="entry name" value="MOSC"/>
    <property type="match status" value="1"/>
</dbReference>
<reference evidence="2 3" key="1">
    <citation type="submission" date="2018-11" db="EMBL/GenBank/DDBJ databases">
        <title>Sequencing the genomes of 1000 actinobacteria strains.</title>
        <authorList>
            <person name="Klenk H.-P."/>
        </authorList>
    </citation>
    <scope>NUCLEOTIDE SEQUENCE [LARGE SCALE GENOMIC DNA]</scope>
    <source>
        <strain evidence="2 3">DSM 12652</strain>
    </source>
</reference>
<dbReference type="Proteomes" id="UP000281738">
    <property type="component" value="Unassembled WGS sequence"/>
</dbReference>
<comment type="caution">
    <text evidence="2">The sequence shown here is derived from an EMBL/GenBank/DDBJ whole genome shotgun (WGS) entry which is preliminary data.</text>
</comment>
<organism evidence="2 3">
    <name type="scientific">Nocardioides aurantiacus</name>
    <dbReference type="NCBI Taxonomy" id="86796"/>
    <lineage>
        <taxon>Bacteria</taxon>
        <taxon>Bacillati</taxon>
        <taxon>Actinomycetota</taxon>
        <taxon>Actinomycetes</taxon>
        <taxon>Propionibacteriales</taxon>
        <taxon>Nocardioidaceae</taxon>
        <taxon>Nocardioides</taxon>
    </lineage>
</organism>
<accession>A0A3N2CQP2</accession>
<dbReference type="EMBL" id="RKHO01000001">
    <property type="protein sequence ID" value="ROR89716.1"/>
    <property type="molecule type" value="Genomic_DNA"/>
</dbReference>
<dbReference type="GO" id="GO:0030151">
    <property type="term" value="F:molybdenum ion binding"/>
    <property type="evidence" value="ECO:0007669"/>
    <property type="project" value="InterPro"/>
</dbReference>
<dbReference type="SUPFAM" id="SSF50800">
    <property type="entry name" value="PK beta-barrel domain-like"/>
    <property type="match status" value="1"/>
</dbReference>
<dbReference type="InterPro" id="IPR005302">
    <property type="entry name" value="MoCF_Sase_C"/>
</dbReference>
<dbReference type="InterPro" id="IPR005303">
    <property type="entry name" value="MOCOS_middle"/>
</dbReference>